<evidence type="ECO:0000313" key="1">
    <source>
        <dbReference type="EMBL" id="JAD53929.1"/>
    </source>
</evidence>
<proteinExistence type="predicted"/>
<protein>
    <submittedName>
        <fullName evidence="1">Uncharacterized protein</fullName>
    </submittedName>
</protein>
<organism evidence="1">
    <name type="scientific">Arundo donax</name>
    <name type="common">Giant reed</name>
    <name type="synonym">Donax arundinaceus</name>
    <dbReference type="NCBI Taxonomy" id="35708"/>
    <lineage>
        <taxon>Eukaryota</taxon>
        <taxon>Viridiplantae</taxon>
        <taxon>Streptophyta</taxon>
        <taxon>Embryophyta</taxon>
        <taxon>Tracheophyta</taxon>
        <taxon>Spermatophyta</taxon>
        <taxon>Magnoliopsida</taxon>
        <taxon>Liliopsida</taxon>
        <taxon>Poales</taxon>
        <taxon>Poaceae</taxon>
        <taxon>PACMAD clade</taxon>
        <taxon>Arundinoideae</taxon>
        <taxon>Arundineae</taxon>
        <taxon>Arundo</taxon>
    </lineage>
</organism>
<accession>A0A0A9AQB7</accession>
<dbReference type="AlphaFoldDB" id="A0A0A9AQB7"/>
<sequence length="35" mass="3487">MWQRWVHASGTAACSDGRLCGMACSGSASGTGGVQ</sequence>
<reference evidence="1" key="2">
    <citation type="journal article" date="2015" name="Data Brief">
        <title>Shoot transcriptome of the giant reed, Arundo donax.</title>
        <authorList>
            <person name="Barrero R.A."/>
            <person name="Guerrero F.D."/>
            <person name="Moolhuijzen P."/>
            <person name="Goolsby J.A."/>
            <person name="Tidwell J."/>
            <person name="Bellgard S.E."/>
            <person name="Bellgard M.I."/>
        </authorList>
    </citation>
    <scope>NUCLEOTIDE SEQUENCE</scope>
    <source>
        <tissue evidence="1">Shoot tissue taken approximately 20 cm above the soil surface</tissue>
    </source>
</reference>
<dbReference type="EMBL" id="GBRH01243966">
    <property type="protein sequence ID" value="JAD53929.1"/>
    <property type="molecule type" value="Transcribed_RNA"/>
</dbReference>
<name>A0A0A9AQB7_ARUDO</name>
<reference evidence="1" key="1">
    <citation type="submission" date="2014-09" db="EMBL/GenBank/DDBJ databases">
        <authorList>
            <person name="Magalhaes I.L.F."/>
            <person name="Oliveira U."/>
            <person name="Santos F.R."/>
            <person name="Vidigal T.H.D.A."/>
            <person name="Brescovit A.D."/>
            <person name="Santos A.J."/>
        </authorList>
    </citation>
    <scope>NUCLEOTIDE SEQUENCE</scope>
    <source>
        <tissue evidence="1">Shoot tissue taken approximately 20 cm above the soil surface</tissue>
    </source>
</reference>